<dbReference type="InterPro" id="IPR018712">
    <property type="entry name" value="Tle1-like_cat"/>
</dbReference>
<keyword evidence="3" id="KW-1185">Reference proteome</keyword>
<reference evidence="2 3" key="1">
    <citation type="submission" date="2018-03" db="EMBL/GenBank/DDBJ databases">
        <authorList>
            <person name="Keele B.F."/>
        </authorList>
    </citation>
    <scope>NUCLEOTIDE SEQUENCE [LARGE SCALE GENOMIC DNA]</scope>
    <source>
        <strain evidence="2 3">CECT 8811</strain>
    </source>
</reference>
<evidence type="ECO:0000259" key="1">
    <source>
        <dbReference type="Pfam" id="PF09994"/>
    </source>
</evidence>
<evidence type="ECO:0000313" key="3">
    <source>
        <dbReference type="Proteomes" id="UP000244911"/>
    </source>
</evidence>
<dbReference type="EMBL" id="OMOI01000001">
    <property type="protein sequence ID" value="SPF75607.1"/>
    <property type="molecule type" value="Genomic_DNA"/>
</dbReference>
<dbReference type="Pfam" id="PF09994">
    <property type="entry name" value="T6SS_Tle1-like_cat"/>
    <property type="match status" value="1"/>
</dbReference>
<evidence type="ECO:0000313" key="2">
    <source>
        <dbReference type="EMBL" id="SPF75607.1"/>
    </source>
</evidence>
<gene>
    <name evidence="2" type="ORF">ALP8811_00600</name>
</gene>
<name>A0A2R8AIC0_9RHOB</name>
<sequence>MKRIAIFCDGTWNRSDAHNPTHVLRLAQAVRPTARDGVTQVVHYLPGVGSGQGVTKLSRFMDRVLGGALGWGLDDRILEAYRALLFTYEPGDQIYIFGFSRGAYTARSLAGMIRTAGILPSNRTDLIPEAMRMYRAREGRNSHPDSAPSMAARLAMSPEVATSPKDEKWRMDQGIDCHLLDITYVGVWDTVGALGVPAFLGPLARFLNARYAFHDADLSRSVGAARHAVAIDERRKHFPPALWTNLDKLNGEVTSSNSRYQQLWFAGNHGIVGGSGAAPELSAFPTAWIVAGAQERKLDFNPARLQELLTAADLKADDRGAALQPAWRNLWGLFLCDRTLLRDSKSHDIPARQISGAAKERVRQTSYRPRTLDPVIEDLLK</sequence>
<dbReference type="InterPro" id="IPR029058">
    <property type="entry name" value="AB_hydrolase_fold"/>
</dbReference>
<feature type="domain" description="T6SS Phospholipase effector Tle1-like catalytic" evidence="1">
    <location>
        <begin position="2"/>
        <end position="290"/>
    </location>
</feature>
<dbReference type="RefSeq" id="WP_108855690.1">
    <property type="nucleotide sequence ID" value="NZ_OMOI01000001.1"/>
</dbReference>
<dbReference type="SUPFAM" id="SSF53474">
    <property type="entry name" value="alpha/beta-Hydrolases"/>
    <property type="match status" value="1"/>
</dbReference>
<organism evidence="2 3">
    <name type="scientific">Aliiroseovarius pelagivivens</name>
    <dbReference type="NCBI Taxonomy" id="1639690"/>
    <lineage>
        <taxon>Bacteria</taxon>
        <taxon>Pseudomonadati</taxon>
        <taxon>Pseudomonadota</taxon>
        <taxon>Alphaproteobacteria</taxon>
        <taxon>Rhodobacterales</taxon>
        <taxon>Paracoccaceae</taxon>
        <taxon>Aliiroseovarius</taxon>
    </lineage>
</organism>
<dbReference type="PANTHER" id="PTHR33840:SF1">
    <property type="entry name" value="TLE1 PHOSPHOLIPASE DOMAIN-CONTAINING PROTEIN"/>
    <property type="match status" value="1"/>
</dbReference>
<dbReference type="AlphaFoldDB" id="A0A2R8AIC0"/>
<dbReference type="Proteomes" id="UP000244911">
    <property type="component" value="Unassembled WGS sequence"/>
</dbReference>
<protein>
    <recommendedName>
        <fullName evidence="1">T6SS Phospholipase effector Tle1-like catalytic domain-containing protein</fullName>
    </recommendedName>
</protein>
<proteinExistence type="predicted"/>
<dbReference type="OrthoDB" id="4378831at2"/>
<dbReference type="PANTHER" id="PTHR33840">
    <property type="match status" value="1"/>
</dbReference>
<accession>A0A2R8AIC0</accession>